<accession>A0A6N2LWU3</accession>
<dbReference type="AlphaFoldDB" id="A0A6N2LWU3"/>
<dbReference type="EMBL" id="CAADRP010001567">
    <property type="protein sequence ID" value="VFU41760.1"/>
    <property type="molecule type" value="Genomic_DNA"/>
</dbReference>
<evidence type="ECO:0000313" key="2">
    <source>
        <dbReference type="EMBL" id="VFU41760.1"/>
    </source>
</evidence>
<reference evidence="2" key="1">
    <citation type="submission" date="2019-03" db="EMBL/GenBank/DDBJ databases">
        <authorList>
            <person name="Mank J."/>
            <person name="Almeida P."/>
        </authorList>
    </citation>
    <scope>NUCLEOTIDE SEQUENCE</scope>
    <source>
        <strain evidence="2">78183</strain>
    </source>
</reference>
<evidence type="ECO:0000256" key="1">
    <source>
        <dbReference type="SAM" id="MobiDB-lite"/>
    </source>
</evidence>
<gene>
    <name evidence="2" type="ORF">SVIM_LOCUS246766</name>
</gene>
<sequence length="80" mass="8905">MSSSIITILKQAKQLEEIIADKDRELKHKVQELERFQTSLTASTPQQGIDSLPRSLPAQTDNQGTGQPPLKNNEISLCMD</sequence>
<feature type="compositionally biased region" description="Polar residues" evidence="1">
    <location>
        <begin position="37"/>
        <end position="49"/>
    </location>
</feature>
<feature type="compositionally biased region" description="Polar residues" evidence="1">
    <location>
        <begin position="57"/>
        <end position="66"/>
    </location>
</feature>
<feature type="region of interest" description="Disordered" evidence="1">
    <location>
        <begin position="37"/>
        <end position="80"/>
    </location>
</feature>
<protein>
    <submittedName>
        <fullName evidence="2">Uncharacterized protein</fullName>
    </submittedName>
</protein>
<organism evidence="2">
    <name type="scientific">Salix viminalis</name>
    <name type="common">Common osier</name>
    <name type="synonym">Basket willow</name>
    <dbReference type="NCBI Taxonomy" id="40686"/>
    <lineage>
        <taxon>Eukaryota</taxon>
        <taxon>Viridiplantae</taxon>
        <taxon>Streptophyta</taxon>
        <taxon>Embryophyta</taxon>
        <taxon>Tracheophyta</taxon>
        <taxon>Spermatophyta</taxon>
        <taxon>Magnoliopsida</taxon>
        <taxon>eudicotyledons</taxon>
        <taxon>Gunneridae</taxon>
        <taxon>Pentapetalae</taxon>
        <taxon>rosids</taxon>
        <taxon>fabids</taxon>
        <taxon>Malpighiales</taxon>
        <taxon>Salicaceae</taxon>
        <taxon>Saliceae</taxon>
        <taxon>Salix</taxon>
    </lineage>
</organism>
<name>A0A6N2LWU3_SALVM</name>
<proteinExistence type="predicted"/>